<gene>
    <name evidence="1" type="ORF">cyc_04318</name>
</gene>
<dbReference type="Proteomes" id="UP000095192">
    <property type="component" value="Unassembled WGS sequence"/>
</dbReference>
<protein>
    <submittedName>
        <fullName evidence="1">Uncharacterized protein</fullName>
    </submittedName>
</protein>
<sequence>MLLHLCALVDPYRKIDSVLSLFGTLHICLRYLQTSHGTGPPPSAPFPKARFCLRVGDKGPLLRLFAHALSRHPFNQQVFVVASDGSKDPPNKAASSALEEIISIALRPLCSFLQVAKNNCSLCLRSVRLDAFLHLPLQQLLLKQLQGSALSWRGPGGSAPCAGGATVPPSGLSLADKPHSVCPVMGDSGGDGNSVALQNDGVMILKLDRFTAQVLELDTWMRPPHFTRKALPPGARYLKVDVQQPAVLRHQRPPRQRTLSRESQQLPWTISSRTPCCLPPSRLYEQLQRSLGSLQPLDLLIAAARPRKVAAVRDNGACAAAPQSEAGNLEARHYLRALQLLHERQRQGRARKMQQRDKATPAALEHEDLTEEALQLAAPPPFRELPPAEALVSAVSEYLGCVAMDLPASVEECAWLREANRLTDPQEIHVASICGGLLHSTAVMSAAEPLCTWLLSQRPGAWVAISVVGAAETPAAYIGQPHGSDISGESTLHLLLVAEEAAEIRGMFLQTIAGSDATTTLP</sequence>
<accession>A0A1D3D747</accession>
<dbReference type="VEuPathDB" id="ToxoDB:LOC34620865"/>
<evidence type="ECO:0000313" key="1">
    <source>
        <dbReference type="EMBL" id="OEH79273.1"/>
    </source>
</evidence>
<reference evidence="1 2" key="1">
    <citation type="journal article" date="2016" name="BMC Genomics">
        <title>Comparative genomics reveals Cyclospora cayetanensis possesses coccidia-like metabolism and invasion components but unique surface antigens.</title>
        <authorList>
            <person name="Liu S."/>
            <person name="Wang L."/>
            <person name="Zheng H."/>
            <person name="Xu Z."/>
            <person name="Roellig D.M."/>
            <person name="Li N."/>
            <person name="Frace M.A."/>
            <person name="Tang K."/>
            <person name="Arrowood M.J."/>
            <person name="Moss D.M."/>
            <person name="Zhang L."/>
            <person name="Feng Y."/>
            <person name="Xiao L."/>
        </authorList>
    </citation>
    <scope>NUCLEOTIDE SEQUENCE [LARGE SCALE GENOMIC DNA]</scope>
    <source>
        <strain evidence="1 2">CHN_HEN01</strain>
    </source>
</reference>
<name>A0A1D3D747_9EIME</name>
<dbReference type="EMBL" id="JROU02000436">
    <property type="protein sequence ID" value="OEH79273.1"/>
    <property type="molecule type" value="Genomic_DNA"/>
</dbReference>
<dbReference type="AlphaFoldDB" id="A0A1D3D747"/>
<keyword evidence="2" id="KW-1185">Reference proteome</keyword>
<proteinExistence type="predicted"/>
<organism evidence="1 2">
    <name type="scientific">Cyclospora cayetanensis</name>
    <dbReference type="NCBI Taxonomy" id="88456"/>
    <lineage>
        <taxon>Eukaryota</taxon>
        <taxon>Sar</taxon>
        <taxon>Alveolata</taxon>
        <taxon>Apicomplexa</taxon>
        <taxon>Conoidasida</taxon>
        <taxon>Coccidia</taxon>
        <taxon>Eucoccidiorida</taxon>
        <taxon>Eimeriorina</taxon>
        <taxon>Eimeriidae</taxon>
        <taxon>Cyclospora</taxon>
    </lineage>
</organism>
<dbReference type="InParanoid" id="A0A1D3D747"/>
<comment type="caution">
    <text evidence="1">The sequence shown here is derived from an EMBL/GenBank/DDBJ whole genome shotgun (WGS) entry which is preliminary data.</text>
</comment>
<dbReference type="VEuPathDB" id="ToxoDB:cyc_04318"/>
<evidence type="ECO:0000313" key="2">
    <source>
        <dbReference type="Proteomes" id="UP000095192"/>
    </source>
</evidence>